<protein>
    <recommendedName>
        <fullName evidence="4">DUF4244 domain-containing protein</fullName>
    </recommendedName>
</protein>
<keyword evidence="3" id="KW-1185">Reference proteome</keyword>
<keyword evidence="1" id="KW-0812">Transmembrane</keyword>
<evidence type="ECO:0008006" key="4">
    <source>
        <dbReference type="Google" id="ProtNLM"/>
    </source>
</evidence>
<accession>A0ABX8D1L0</accession>
<evidence type="ECO:0000313" key="3">
    <source>
        <dbReference type="Proteomes" id="UP000677804"/>
    </source>
</evidence>
<keyword evidence="1" id="KW-1133">Transmembrane helix</keyword>
<evidence type="ECO:0000313" key="2">
    <source>
        <dbReference type="EMBL" id="QVI61372.1"/>
    </source>
</evidence>
<dbReference type="EMBL" id="CP074405">
    <property type="protein sequence ID" value="QVI61372.1"/>
    <property type="molecule type" value="Genomic_DNA"/>
</dbReference>
<dbReference type="RefSeq" id="WP_207338976.1">
    <property type="nucleotide sequence ID" value="NZ_CP074405.1"/>
</dbReference>
<reference evidence="2 3" key="1">
    <citation type="submission" date="2021-05" db="EMBL/GenBank/DDBJ databases">
        <title>Novel species in genus Cellulomonas.</title>
        <authorList>
            <person name="Zhang G."/>
        </authorList>
    </citation>
    <scope>NUCLEOTIDE SEQUENCE [LARGE SCALE GENOMIC DNA]</scope>
    <source>
        <strain evidence="3">zg-ZUI222</strain>
    </source>
</reference>
<keyword evidence="1" id="KW-0472">Membrane</keyword>
<feature type="transmembrane region" description="Helical" evidence="1">
    <location>
        <begin position="31"/>
        <end position="49"/>
    </location>
</feature>
<evidence type="ECO:0000256" key="1">
    <source>
        <dbReference type="SAM" id="Phobius"/>
    </source>
</evidence>
<gene>
    <name evidence="2" type="ORF">KG103_12890</name>
</gene>
<organism evidence="2 3">
    <name type="scientific">Cellulomonas wangleii</name>
    <dbReference type="NCBI Taxonomy" id="2816956"/>
    <lineage>
        <taxon>Bacteria</taxon>
        <taxon>Bacillati</taxon>
        <taxon>Actinomycetota</taxon>
        <taxon>Actinomycetes</taxon>
        <taxon>Micrococcales</taxon>
        <taxon>Cellulomonadaceae</taxon>
        <taxon>Cellulomonas</taxon>
    </lineage>
</organism>
<dbReference type="Proteomes" id="UP000677804">
    <property type="component" value="Chromosome"/>
</dbReference>
<proteinExistence type="predicted"/>
<name>A0ABX8D1L0_9CELL</name>
<sequence>MTRMFVKTQVRIQKALENAGGRDAGQGTIEYIGILVVAGLLLVAVIGTVKGWNPKGFVDSAITEIEGVVGG</sequence>